<organism evidence="1 2">
    <name type="scientific">Aspergillus terreus</name>
    <dbReference type="NCBI Taxonomy" id="33178"/>
    <lineage>
        <taxon>Eukaryota</taxon>
        <taxon>Fungi</taxon>
        <taxon>Dikarya</taxon>
        <taxon>Ascomycota</taxon>
        <taxon>Pezizomycotina</taxon>
        <taxon>Eurotiomycetes</taxon>
        <taxon>Eurotiomycetidae</taxon>
        <taxon>Eurotiales</taxon>
        <taxon>Aspergillaceae</taxon>
        <taxon>Aspergillus</taxon>
        <taxon>Aspergillus subgen. Circumdati</taxon>
    </lineage>
</organism>
<proteinExistence type="predicted"/>
<reference evidence="1 2" key="1">
    <citation type="submission" date="2020-01" db="EMBL/GenBank/DDBJ databases">
        <title>Aspergillus terreus IFO 6365 whole genome shotgun sequence.</title>
        <authorList>
            <person name="Kanamasa S."/>
            <person name="Takahashi H."/>
        </authorList>
    </citation>
    <scope>NUCLEOTIDE SEQUENCE [LARGE SCALE GENOMIC DNA]</scope>
    <source>
        <strain evidence="1 2">IFO 6365</strain>
    </source>
</reference>
<evidence type="ECO:0000313" key="1">
    <source>
        <dbReference type="EMBL" id="GFF13169.1"/>
    </source>
</evidence>
<sequence>MPSVELHSFNVALPEASRWRRSFGHRQFQLYPKVEHRLQVGPRESVVDVFLDCESLQLGPPQRYEALRAFLEKAKMMVSNSTQKVESPSEAIAIVDDRCDPTPIVSLSGNGAVSYVRAWTDEYINEPPSGTNIKVAAVTAEGLYRYLKKSKKDDYERRIIYATDLTPTMALAIIMNVAYTHLPEIRSYFDRHIGFHPYMKVSLSQGFVLEFHIPHFVLRIDQEARRDERGLRKCRYVQASNGSKHRRECIYEAQMSLIVFGVDEFSWTAYFFVDTYYSKQDSTSHYIRKKLDAPSGGYMEHNSPVWDPRHYFLTVLSIRLSQVTLEWSSLVQTIEANLDPHSDIDDLSLPNFVDDDPVMERTKQRTWTIGALRRLRNALGTLIAVWHGFEAEQKGYFDLGTEGPLFAKFRELFSHIGETVTELKMLHLTLEQRIETLEKTNQHVLSYWQVLLLGKPGKFNCI</sequence>
<protein>
    <submittedName>
        <fullName evidence="1">Tumor suppressor protein, LOH1CR12</fullName>
    </submittedName>
</protein>
<dbReference type="Proteomes" id="UP000452235">
    <property type="component" value="Unassembled WGS sequence"/>
</dbReference>
<gene>
    <name evidence="1" type="ORF">ATEIFO6365_0002027900</name>
</gene>
<dbReference type="EMBL" id="BLJY01000002">
    <property type="protein sequence ID" value="GFF13169.1"/>
    <property type="molecule type" value="Genomic_DNA"/>
</dbReference>
<dbReference type="AlphaFoldDB" id="A0A5M3YVD1"/>
<comment type="caution">
    <text evidence="1">The sequence shown here is derived from an EMBL/GenBank/DDBJ whole genome shotgun (WGS) entry which is preliminary data.</text>
</comment>
<keyword evidence="2" id="KW-1185">Reference proteome</keyword>
<evidence type="ECO:0000313" key="2">
    <source>
        <dbReference type="Proteomes" id="UP000452235"/>
    </source>
</evidence>
<name>A0A5M3YVD1_ASPTE</name>
<accession>A0A5M3YVD1</accession>
<dbReference type="OrthoDB" id="5428055at2759"/>